<organism evidence="5 6">
    <name type="scientific">Jiella mangrovi</name>
    <dbReference type="NCBI Taxonomy" id="2821407"/>
    <lineage>
        <taxon>Bacteria</taxon>
        <taxon>Pseudomonadati</taxon>
        <taxon>Pseudomonadota</taxon>
        <taxon>Alphaproteobacteria</taxon>
        <taxon>Hyphomicrobiales</taxon>
        <taxon>Aurantimonadaceae</taxon>
        <taxon>Jiella</taxon>
    </lineage>
</organism>
<feature type="compositionally biased region" description="Polar residues" evidence="2">
    <location>
        <begin position="159"/>
        <end position="170"/>
    </location>
</feature>
<dbReference type="InterPro" id="IPR050570">
    <property type="entry name" value="Cell_wall_metabolism_enzyme"/>
</dbReference>
<comment type="similarity">
    <text evidence="1">Belongs to the E.coli NlpD/Haemophilus LppB family.</text>
</comment>
<dbReference type="CDD" id="cd00118">
    <property type="entry name" value="LysM"/>
    <property type="match status" value="1"/>
</dbReference>
<dbReference type="Proteomes" id="UP000678276">
    <property type="component" value="Unassembled WGS sequence"/>
</dbReference>
<evidence type="ECO:0000256" key="3">
    <source>
        <dbReference type="SAM" id="SignalP"/>
    </source>
</evidence>
<dbReference type="InterPro" id="IPR036779">
    <property type="entry name" value="LysM_dom_sf"/>
</dbReference>
<feature type="domain" description="LysM" evidence="4">
    <location>
        <begin position="195"/>
        <end position="238"/>
    </location>
</feature>
<comment type="caution">
    <text evidence="5">The sequence shown here is derived from an EMBL/GenBank/DDBJ whole genome shotgun (WGS) entry which is preliminary data.</text>
</comment>
<dbReference type="PANTHER" id="PTHR21666:SF263">
    <property type="entry name" value="MUREIN HYDROLASE ACTIVATOR NLPD"/>
    <property type="match status" value="1"/>
</dbReference>
<protein>
    <submittedName>
        <fullName evidence="5">Peptidoglycan DD-metalloendopeptidase family protein</fullName>
    </submittedName>
</protein>
<reference evidence="5 6" key="1">
    <citation type="submission" date="2021-04" db="EMBL/GenBank/DDBJ databases">
        <title>Whole genome sequence of Jiella sp. KSK16Y-1.</title>
        <authorList>
            <person name="Tuo L."/>
        </authorList>
    </citation>
    <scope>NUCLEOTIDE SEQUENCE [LARGE SCALE GENOMIC DNA]</scope>
    <source>
        <strain evidence="5 6">KSK16Y-1</strain>
    </source>
</reference>
<gene>
    <name evidence="5" type="ORF">J6595_06770</name>
</gene>
<evidence type="ECO:0000313" key="5">
    <source>
        <dbReference type="EMBL" id="MBP0615277.1"/>
    </source>
</evidence>
<dbReference type="Pfam" id="PF01476">
    <property type="entry name" value="LysM"/>
    <property type="match status" value="1"/>
</dbReference>
<dbReference type="PROSITE" id="PS51257">
    <property type="entry name" value="PROKAR_LIPOPROTEIN"/>
    <property type="match status" value="1"/>
</dbReference>
<dbReference type="InterPro" id="IPR018392">
    <property type="entry name" value="LysM"/>
</dbReference>
<dbReference type="InterPro" id="IPR016047">
    <property type="entry name" value="M23ase_b-sheet_dom"/>
</dbReference>
<feature type="chain" id="PRO_5045875010" evidence="3">
    <location>
        <begin position="28"/>
        <end position="447"/>
    </location>
</feature>
<name>A0ABS4BFG8_9HYPH</name>
<dbReference type="Gene3D" id="3.10.350.10">
    <property type="entry name" value="LysM domain"/>
    <property type="match status" value="1"/>
</dbReference>
<dbReference type="PANTHER" id="PTHR21666">
    <property type="entry name" value="PEPTIDASE-RELATED"/>
    <property type="match status" value="1"/>
</dbReference>
<proteinExistence type="inferred from homology"/>
<keyword evidence="3" id="KW-0732">Signal</keyword>
<dbReference type="Gene3D" id="2.70.70.10">
    <property type="entry name" value="Glucose Permease (Domain IIA)"/>
    <property type="match status" value="1"/>
</dbReference>
<keyword evidence="6" id="KW-1185">Reference proteome</keyword>
<dbReference type="Pfam" id="PF01551">
    <property type="entry name" value="Peptidase_M23"/>
    <property type="match status" value="1"/>
</dbReference>
<sequence>MRLPVLSRSRRRMFASVAALSVAGLFAGCSGDVVRFDDGFYTGAVPQTPPVQQAPTAQAYPGAVDGTMTGAIAPAGGGYVSSPPQSGYPASGQTMQRSQLPPPPEPSYRSSSAPVRSETSVAMTRQTPARYDETNQMAPAPRGVASNTQLPATRGAPPTTLQTQASNLVTPRSRPMNDSRGTTGARPAQSRSAAGTVTVSSGDTLLGIARKTGVTADAIRQANNLDSDTIRLGQTLMIPAGGKIPARTQSEVASAQPKPAEKTAAPSTVVASRDTAPAETQSEAAARGGRIAAPAPSVDTTKTGSVSREAERDSAARAPNSTGIDQFRWPVQGRVVNRYGEKVDGRRNDGVNISVPRGTPVKAAENGVVIYAGDGLKEFGNTVLVKHDNGLITVYGHAESLKVKKGETVRRGEVIAQSGMSGDTDVPVLHFEVRKNSTPVDPMKYLQ</sequence>
<dbReference type="SMART" id="SM00257">
    <property type="entry name" value="LysM"/>
    <property type="match status" value="1"/>
</dbReference>
<feature type="signal peptide" evidence="3">
    <location>
        <begin position="1"/>
        <end position="27"/>
    </location>
</feature>
<accession>A0ABS4BFG8</accession>
<feature type="compositionally biased region" description="Low complexity" evidence="2">
    <location>
        <begin position="284"/>
        <end position="296"/>
    </location>
</feature>
<dbReference type="SUPFAM" id="SSF54106">
    <property type="entry name" value="LysM domain"/>
    <property type="match status" value="1"/>
</dbReference>
<dbReference type="PROSITE" id="PS51782">
    <property type="entry name" value="LYSM"/>
    <property type="match status" value="1"/>
</dbReference>
<feature type="region of interest" description="Disordered" evidence="2">
    <location>
        <begin position="247"/>
        <end position="324"/>
    </location>
</feature>
<dbReference type="CDD" id="cd12797">
    <property type="entry name" value="M23_peptidase"/>
    <property type="match status" value="1"/>
</dbReference>
<evidence type="ECO:0000259" key="4">
    <source>
        <dbReference type="PROSITE" id="PS51782"/>
    </source>
</evidence>
<evidence type="ECO:0000313" key="6">
    <source>
        <dbReference type="Proteomes" id="UP000678276"/>
    </source>
</evidence>
<dbReference type="InterPro" id="IPR011055">
    <property type="entry name" value="Dup_hybrid_motif"/>
</dbReference>
<evidence type="ECO:0000256" key="1">
    <source>
        <dbReference type="ARBA" id="ARBA00038420"/>
    </source>
</evidence>
<feature type="region of interest" description="Disordered" evidence="2">
    <location>
        <begin position="75"/>
        <end position="197"/>
    </location>
</feature>
<dbReference type="EMBL" id="JAGJCF010000003">
    <property type="protein sequence ID" value="MBP0615277.1"/>
    <property type="molecule type" value="Genomic_DNA"/>
</dbReference>
<feature type="compositionally biased region" description="Polar residues" evidence="2">
    <location>
        <begin position="117"/>
        <end position="127"/>
    </location>
</feature>
<dbReference type="SUPFAM" id="SSF51261">
    <property type="entry name" value="Duplicated hybrid motif"/>
    <property type="match status" value="1"/>
</dbReference>
<evidence type="ECO:0000256" key="2">
    <source>
        <dbReference type="SAM" id="MobiDB-lite"/>
    </source>
</evidence>